<dbReference type="AlphaFoldDB" id="A0A0D0D7U3"/>
<reference evidence="3" key="2">
    <citation type="submission" date="2015-01" db="EMBL/GenBank/DDBJ databases">
        <title>Evolutionary Origins and Diversification of the Mycorrhizal Mutualists.</title>
        <authorList>
            <consortium name="DOE Joint Genome Institute"/>
            <consortium name="Mycorrhizal Genomics Consortium"/>
            <person name="Kohler A."/>
            <person name="Kuo A."/>
            <person name="Nagy L.G."/>
            <person name="Floudas D."/>
            <person name="Copeland A."/>
            <person name="Barry K.W."/>
            <person name="Cichocki N."/>
            <person name="Veneault-Fourrey C."/>
            <person name="LaButti K."/>
            <person name="Lindquist E.A."/>
            <person name="Lipzen A."/>
            <person name="Lundell T."/>
            <person name="Morin E."/>
            <person name="Murat C."/>
            <person name="Riley R."/>
            <person name="Ohm R."/>
            <person name="Sun H."/>
            <person name="Tunlid A."/>
            <person name="Henrissat B."/>
            <person name="Grigoriev I.V."/>
            <person name="Hibbett D.S."/>
            <person name="Martin F."/>
        </authorList>
    </citation>
    <scope>NUCLEOTIDE SEQUENCE [LARGE SCALE GENOMIC DNA]</scope>
    <source>
        <strain evidence="3">Ve08.2h10</strain>
    </source>
</reference>
<evidence type="ECO:0000313" key="3">
    <source>
        <dbReference type="Proteomes" id="UP000054538"/>
    </source>
</evidence>
<feature type="region of interest" description="Disordered" evidence="1">
    <location>
        <begin position="47"/>
        <end position="83"/>
    </location>
</feature>
<feature type="region of interest" description="Disordered" evidence="1">
    <location>
        <begin position="1"/>
        <end position="20"/>
    </location>
</feature>
<dbReference type="Proteomes" id="UP000054538">
    <property type="component" value="Unassembled WGS sequence"/>
</dbReference>
<protein>
    <submittedName>
        <fullName evidence="2">Uncharacterized protein</fullName>
    </submittedName>
</protein>
<evidence type="ECO:0000313" key="2">
    <source>
        <dbReference type="EMBL" id="KIK73095.1"/>
    </source>
</evidence>
<proteinExistence type="predicted"/>
<gene>
    <name evidence="2" type="ORF">PAXRUDRAFT_21236</name>
</gene>
<feature type="compositionally biased region" description="Low complexity" evidence="1">
    <location>
        <begin position="51"/>
        <end position="71"/>
    </location>
</feature>
<dbReference type="InParanoid" id="A0A0D0D7U3"/>
<reference evidence="2 3" key="1">
    <citation type="submission" date="2014-04" db="EMBL/GenBank/DDBJ databases">
        <authorList>
            <consortium name="DOE Joint Genome Institute"/>
            <person name="Kuo A."/>
            <person name="Kohler A."/>
            <person name="Jargeat P."/>
            <person name="Nagy L.G."/>
            <person name="Floudas D."/>
            <person name="Copeland A."/>
            <person name="Barry K.W."/>
            <person name="Cichocki N."/>
            <person name="Veneault-Fourrey C."/>
            <person name="LaButti K."/>
            <person name="Lindquist E.A."/>
            <person name="Lipzen A."/>
            <person name="Lundell T."/>
            <person name="Morin E."/>
            <person name="Murat C."/>
            <person name="Sun H."/>
            <person name="Tunlid A."/>
            <person name="Henrissat B."/>
            <person name="Grigoriev I.V."/>
            <person name="Hibbett D.S."/>
            <person name="Martin F."/>
            <person name="Nordberg H.P."/>
            <person name="Cantor M.N."/>
            <person name="Hua S.X."/>
        </authorList>
    </citation>
    <scope>NUCLEOTIDE SEQUENCE [LARGE SCALE GENOMIC DNA]</scope>
    <source>
        <strain evidence="2 3">Ve08.2h10</strain>
    </source>
</reference>
<organism evidence="2 3">
    <name type="scientific">Paxillus rubicundulus Ve08.2h10</name>
    <dbReference type="NCBI Taxonomy" id="930991"/>
    <lineage>
        <taxon>Eukaryota</taxon>
        <taxon>Fungi</taxon>
        <taxon>Dikarya</taxon>
        <taxon>Basidiomycota</taxon>
        <taxon>Agaricomycotina</taxon>
        <taxon>Agaricomycetes</taxon>
        <taxon>Agaricomycetidae</taxon>
        <taxon>Boletales</taxon>
        <taxon>Paxilineae</taxon>
        <taxon>Paxillaceae</taxon>
        <taxon>Paxillus</taxon>
    </lineage>
</organism>
<name>A0A0D0D7U3_9AGAM</name>
<accession>A0A0D0D7U3</accession>
<evidence type="ECO:0000256" key="1">
    <source>
        <dbReference type="SAM" id="MobiDB-lite"/>
    </source>
</evidence>
<keyword evidence="3" id="KW-1185">Reference proteome</keyword>
<dbReference type="EMBL" id="KN830112">
    <property type="protein sequence ID" value="KIK73095.1"/>
    <property type="molecule type" value="Genomic_DNA"/>
</dbReference>
<dbReference type="HOGENOM" id="CLU_1555752_0_0_1"/>
<sequence>MDDDFPDPTPSPEPFQVSDKGATSVYNSHQAGFQFAAAKAQTINSHAVSHPPSSCAASHTTSCASPHTTPHATSHAVSSSGHTTSHLPLSCAMSCPPSDNQLFSPVSSMVSMMSSEKGKQICLNLQDQMSQVESAAVNDGPGAQRLAIVMERNHWLVTKLNHVDCEGDHQLQ</sequence>